<dbReference type="SUPFAM" id="SSF51197">
    <property type="entry name" value="Clavaminate synthase-like"/>
    <property type="match status" value="1"/>
</dbReference>
<dbReference type="InterPro" id="IPR027450">
    <property type="entry name" value="AlkB-like"/>
</dbReference>
<dbReference type="Gene3D" id="2.60.120.590">
    <property type="entry name" value="Alpha-ketoglutarate-dependent dioxygenase AlkB-like"/>
    <property type="match status" value="1"/>
</dbReference>
<accession>A0A346Y106</accession>
<gene>
    <name evidence="2" type="ORF">DVS28_a3480</name>
</gene>
<dbReference type="GO" id="GO:0051213">
    <property type="term" value="F:dioxygenase activity"/>
    <property type="evidence" value="ECO:0007669"/>
    <property type="project" value="InterPro"/>
</dbReference>
<dbReference type="InterPro" id="IPR032854">
    <property type="entry name" value="ALKBH3"/>
</dbReference>
<dbReference type="InterPro" id="IPR005123">
    <property type="entry name" value="Oxoglu/Fe-dep_dioxygenase_dom"/>
</dbReference>
<evidence type="ECO:0000313" key="3">
    <source>
        <dbReference type="Proteomes" id="UP000264006"/>
    </source>
</evidence>
<reference evidence="2 3" key="1">
    <citation type="submission" date="2018-09" db="EMBL/GenBank/DDBJ databases">
        <title>Complete genome sequence of Euzebya sp. DY32-46 isolated from seawater of Pacific Ocean.</title>
        <authorList>
            <person name="Xu L."/>
            <person name="Wu Y.-H."/>
            <person name="Xu X.-W."/>
        </authorList>
    </citation>
    <scope>NUCLEOTIDE SEQUENCE [LARGE SCALE GENOMIC DNA]</scope>
    <source>
        <strain evidence="2 3">DY32-46</strain>
    </source>
</reference>
<protein>
    <submittedName>
        <fullName evidence="2">Alkylated DNA repair protein AlkB</fullName>
    </submittedName>
</protein>
<dbReference type="RefSeq" id="WP_114592535.1">
    <property type="nucleotide sequence ID" value="NZ_CP031165.1"/>
</dbReference>
<name>A0A346Y106_9ACTN</name>
<dbReference type="GO" id="GO:0006307">
    <property type="term" value="P:DNA alkylation repair"/>
    <property type="evidence" value="ECO:0007669"/>
    <property type="project" value="InterPro"/>
</dbReference>
<dbReference type="AlphaFoldDB" id="A0A346Y106"/>
<dbReference type="PANTHER" id="PTHR31212">
    <property type="entry name" value="ALPHA-KETOGLUTARATE-DEPENDENT DIOXYGENASE ALKB HOMOLOG 3"/>
    <property type="match status" value="1"/>
</dbReference>
<evidence type="ECO:0000313" key="2">
    <source>
        <dbReference type="EMBL" id="AXV08153.1"/>
    </source>
</evidence>
<keyword evidence="3" id="KW-1185">Reference proteome</keyword>
<dbReference type="Proteomes" id="UP000264006">
    <property type="component" value="Chromosome"/>
</dbReference>
<dbReference type="OrthoDB" id="190276at2"/>
<dbReference type="PANTHER" id="PTHR31212:SF4">
    <property type="entry name" value="ALPHA-KETOGLUTARATE-DEPENDENT DIOXYGENASE ALKB HOMOLOG 3"/>
    <property type="match status" value="1"/>
</dbReference>
<evidence type="ECO:0000259" key="1">
    <source>
        <dbReference type="PROSITE" id="PS51471"/>
    </source>
</evidence>
<dbReference type="InterPro" id="IPR037151">
    <property type="entry name" value="AlkB-like_sf"/>
</dbReference>
<sequence>MSATPVLARQPSLLDLDEGITHDPTFADVQRVRLDRGAWVDLSRGWVSGHESFFEAVLAAADWQVWTRPMFDKVVEQPRLSVSWSRSALPSGLEPIKAMSASLSARYGVPLTRVSANLYRDGADSVAWHGDTHLRTLPTATVAVLSLGHPRPFRLRPRGGGRSFGWSLGRGDLAVMGGTCQRTWQHAVPKVARSGPRICVMFRTEDWDGGGGRPSGPVHRG</sequence>
<feature type="domain" description="Fe2OG dioxygenase" evidence="1">
    <location>
        <begin position="110"/>
        <end position="206"/>
    </location>
</feature>
<dbReference type="PROSITE" id="PS51471">
    <property type="entry name" value="FE2OG_OXY"/>
    <property type="match status" value="1"/>
</dbReference>
<organism evidence="2 3">
    <name type="scientific">Euzebya pacifica</name>
    <dbReference type="NCBI Taxonomy" id="1608957"/>
    <lineage>
        <taxon>Bacteria</taxon>
        <taxon>Bacillati</taxon>
        <taxon>Actinomycetota</taxon>
        <taxon>Nitriliruptoria</taxon>
        <taxon>Euzebyales</taxon>
    </lineage>
</organism>
<dbReference type="EMBL" id="CP031165">
    <property type="protein sequence ID" value="AXV08153.1"/>
    <property type="molecule type" value="Genomic_DNA"/>
</dbReference>
<proteinExistence type="predicted"/>
<dbReference type="Pfam" id="PF13532">
    <property type="entry name" value="2OG-FeII_Oxy_2"/>
    <property type="match status" value="1"/>
</dbReference>
<dbReference type="KEGG" id="euz:DVS28_a3480"/>